<protein>
    <submittedName>
        <fullName evidence="7">HTH-type transcriptional regulator NimR</fullName>
    </submittedName>
</protein>
<dbReference type="SMART" id="SM00342">
    <property type="entry name" value="HTH_ARAC"/>
    <property type="match status" value="1"/>
</dbReference>
<evidence type="ECO:0000256" key="2">
    <source>
        <dbReference type="ARBA" id="ARBA00023015"/>
    </source>
</evidence>
<keyword evidence="1" id="KW-0678">Repressor</keyword>
<dbReference type="PROSITE" id="PS01124">
    <property type="entry name" value="HTH_ARAC_FAMILY_2"/>
    <property type="match status" value="1"/>
</dbReference>
<dbReference type="SUPFAM" id="SSF46689">
    <property type="entry name" value="Homeodomain-like"/>
    <property type="match status" value="1"/>
</dbReference>
<dbReference type="SUPFAM" id="SSF51182">
    <property type="entry name" value="RmlC-like cupins"/>
    <property type="match status" value="1"/>
</dbReference>
<dbReference type="FunFam" id="1.10.10.60:FF:000132">
    <property type="entry name" value="AraC family transcriptional regulator"/>
    <property type="match status" value="1"/>
</dbReference>
<proteinExistence type="predicted"/>
<dbReference type="Gene3D" id="1.10.10.60">
    <property type="entry name" value="Homeodomain-like"/>
    <property type="match status" value="1"/>
</dbReference>
<keyword evidence="2" id="KW-0805">Transcription regulation</keyword>
<dbReference type="InterPro" id="IPR014710">
    <property type="entry name" value="RmlC-like_jellyroll"/>
</dbReference>
<name>A0A6S7DI21_9BURK</name>
<accession>A0A6S7DI21</accession>
<reference evidence="7 8" key="1">
    <citation type="submission" date="2020-04" db="EMBL/GenBank/DDBJ databases">
        <authorList>
            <person name="De Canck E."/>
        </authorList>
    </citation>
    <scope>NUCLEOTIDE SEQUENCE [LARGE SCALE GENOMIC DNA]</scope>
    <source>
        <strain evidence="7 8">LMG 1861</strain>
    </source>
</reference>
<dbReference type="Pfam" id="PF02311">
    <property type="entry name" value="AraC_binding"/>
    <property type="match status" value="1"/>
</dbReference>
<dbReference type="PANTHER" id="PTHR11019:SF159">
    <property type="entry name" value="TRANSCRIPTIONAL REGULATOR-RELATED"/>
    <property type="match status" value="1"/>
</dbReference>
<dbReference type="GO" id="GO:0043565">
    <property type="term" value="F:sequence-specific DNA binding"/>
    <property type="evidence" value="ECO:0007669"/>
    <property type="project" value="InterPro"/>
</dbReference>
<feature type="domain" description="HTH araC/xylS-type" evidence="6">
    <location>
        <begin position="180"/>
        <end position="280"/>
    </location>
</feature>
<dbReference type="InterPro" id="IPR009057">
    <property type="entry name" value="Homeodomain-like_sf"/>
</dbReference>
<keyword evidence="3" id="KW-0238">DNA-binding</keyword>
<evidence type="ECO:0000259" key="6">
    <source>
        <dbReference type="PROSITE" id="PS01124"/>
    </source>
</evidence>
<dbReference type="PRINTS" id="PR00032">
    <property type="entry name" value="HTHARAC"/>
</dbReference>
<dbReference type="CDD" id="cd06124">
    <property type="entry name" value="cupin_NimR-like_N"/>
    <property type="match status" value="1"/>
</dbReference>
<dbReference type="InterPro" id="IPR011051">
    <property type="entry name" value="RmlC_Cupin_sf"/>
</dbReference>
<evidence type="ECO:0000256" key="1">
    <source>
        <dbReference type="ARBA" id="ARBA00022491"/>
    </source>
</evidence>
<sequence length="286" mass="31760">MVPAGRASVWRYYVASYRKTAKMEDSPFYAAFVDSGAPAAALAVDYPDGHVIAPHRHDRAQLLYAIQGVMTIEAEGGRWVVPPTRGVWLEADVAHSVRMSGAVRMRTVFVDRRATAQLPTRSCVLDISPLLRELIVAAVDLDVGAPARSGSRDWHLLRLLLQELRSLPVLPLYLPMPADARLRRFCDALMREPDAALTLDEWAAQLHLSTRTLHRQFLQQTGMRLGQWRRQARLLLALEHLAGGARVVDVALEHGYTSQSAFAAMFKKHFGVSPAAFYRQQGAGEG</sequence>
<dbReference type="InterPro" id="IPR003313">
    <property type="entry name" value="AraC-bd"/>
</dbReference>
<gene>
    <name evidence="7" type="primary">nimR_2</name>
    <name evidence="7" type="ORF">LMG1861_00530</name>
</gene>
<evidence type="ECO:0000313" key="7">
    <source>
        <dbReference type="EMBL" id="CAB3826436.1"/>
    </source>
</evidence>
<evidence type="ECO:0000313" key="8">
    <source>
        <dbReference type="Proteomes" id="UP000494105"/>
    </source>
</evidence>
<keyword evidence="4" id="KW-0010">Activator</keyword>
<dbReference type="EMBL" id="CADILD010000001">
    <property type="protein sequence ID" value="CAB3826436.1"/>
    <property type="molecule type" value="Genomic_DNA"/>
</dbReference>
<dbReference type="Pfam" id="PF12833">
    <property type="entry name" value="HTH_18"/>
    <property type="match status" value="1"/>
</dbReference>
<dbReference type="PROSITE" id="PS00041">
    <property type="entry name" value="HTH_ARAC_FAMILY_1"/>
    <property type="match status" value="1"/>
</dbReference>
<dbReference type="InterPro" id="IPR018060">
    <property type="entry name" value="HTH_AraC"/>
</dbReference>
<evidence type="ECO:0000256" key="4">
    <source>
        <dbReference type="ARBA" id="ARBA00023159"/>
    </source>
</evidence>
<dbReference type="PANTHER" id="PTHR11019">
    <property type="entry name" value="HTH-TYPE TRANSCRIPTIONAL REGULATOR NIMR"/>
    <property type="match status" value="1"/>
</dbReference>
<evidence type="ECO:0000256" key="3">
    <source>
        <dbReference type="ARBA" id="ARBA00023125"/>
    </source>
</evidence>
<dbReference type="InterPro" id="IPR018062">
    <property type="entry name" value="HTH_AraC-typ_CS"/>
</dbReference>
<keyword evidence="5" id="KW-0804">Transcription</keyword>
<dbReference type="GO" id="GO:0003700">
    <property type="term" value="F:DNA-binding transcription factor activity"/>
    <property type="evidence" value="ECO:0007669"/>
    <property type="project" value="InterPro"/>
</dbReference>
<dbReference type="Proteomes" id="UP000494105">
    <property type="component" value="Unassembled WGS sequence"/>
</dbReference>
<dbReference type="Gene3D" id="2.60.120.10">
    <property type="entry name" value="Jelly Rolls"/>
    <property type="match status" value="1"/>
</dbReference>
<evidence type="ECO:0000256" key="5">
    <source>
        <dbReference type="ARBA" id="ARBA00023163"/>
    </source>
</evidence>
<organism evidence="7 8">
    <name type="scientific">Achromobacter piechaudii</name>
    <dbReference type="NCBI Taxonomy" id="72556"/>
    <lineage>
        <taxon>Bacteria</taxon>
        <taxon>Pseudomonadati</taxon>
        <taxon>Pseudomonadota</taxon>
        <taxon>Betaproteobacteria</taxon>
        <taxon>Burkholderiales</taxon>
        <taxon>Alcaligenaceae</taxon>
        <taxon>Achromobacter</taxon>
    </lineage>
</organism>
<dbReference type="InterPro" id="IPR020449">
    <property type="entry name" value="Tscrpt_reg_AraC-type_HTH"/>
</dbReference>
<dbReference type="AlphaFoldDB" id="A0A6S7DI21"/>